<gene>
    <name evidence="1" type="ORF">TTHERM_00050540</name>
</gene>
<organism evidence="1 2">
    <name type="scientific">Tetrahymena thermophila (strain SB210)</name>
    <dbReference type="NCBI Taxonomy" id="312017"/>
    <lineage>
        <taxon>Eukaryota</taxon>
        <taxon>Sar</taxon>
        <taxon>Alveolata</taxon>
        <taxon>Ciliophora</taxon>
        <taxon>Intramacronucleata</taxon>
        <taxon>Oligohymenophorea</taxon>
        <taxon>Hymenostomatida</taxon>
        <taxon>Tetrahymenina</taxon>
        <taxon>Tetrahymenidae</taxon>
        <taxon>Tetrahymena</taxon>
    </lineage>
</organism>
<dbReference type="HOGENOM" id="CLU_082855_0_0_1"/>
<accession>Q23D36</accession>
<dbReference type="InParanoid" id="Q23D36"/>
<dbReference type="AlphaFoldDB" id="Q23D36"/>
<dbReference type="eggNOG" id="ENOG502S635">
    <property type="taxonomic scope" value="Eukaryota"/>
</dbReference>
<evidence type="ECO:0000313" key="1">
    <source>
        <dbReference type="EMBL" id="EAR94356.1"/>
    </source>
</evidence>
<dbReference type="SUPFAM" id="SSF55144">
    <property type="entry name" value="LigT-like"/>
    <property type="match status" value="1"/>
</dbReference>
<dbReference type="OMA" id="RRWMPHI"/>
<keyword evidence="1" id="KW-0436">Ligase</keyword>
<dbReference type="EMBL" id="GG662712">
    <property type="protein sequence ID" value="EAR94356.1"/>
    <property type="molecule type" value="Genomic_DNA"/>
</dbReference>
<reference evidence="2" key="1">
    <citation type="journal article" date="2006" name="PLoS Biol.">
        <title>Macronuclear genome sequence of the ciliate Tetrahymena thermophila, a model eukaryote.</title>
        <authorList>
            <person name="Eisen J.A."/>
            <person name="Coyne R.S."/>
            <person name="Wu M."/>
            <person name="Wu D."/>
            <person name="Thiagarajan M."/>
            <person name="Wortman J.R."/>
            <person name="Badger J.H."/>
            <person name="Ren Q."/>
            <person name="Amedeo P."/>
            <person name="Jones K.M."/>
            <person name="Tallon L.J."/>
            <person name="Delcher A.L."/>
            <person name="Salzberg S.L."/>
            <person name="Silva J.C."/>
            <person name="Haas B.J."/>
            <person name="Majoros W.H."/>
            <person name="Farzad M."/>
            <person name="Carlton J.M."/>
            <person name="Smith R.K. Jr."/>
            <person name="Garg J."/>
            <person name="Pearlman R.E."/>
            <person name="Karrer K.M."/>
            <person name="Sun L."/>
            <person name="Manning G."/>
            <person name="Elde N.C."/>
            <person name="Turkewitz A.P."/>
            <person name="Asai D.J."/>
            <person name="Wilkes D.E."/>
            <person name="Wang Y."/>
            <person name="Cai H."/>
            <person name="Collins K."/>
            <person name="Stewart B.A."/>
            <person name="Lee S.R."/>
            <person name="Wilamowska K."/>
            <person name="Weinberg Z."/>
            <person name="Ruzzo W.L."/>
            <person name="Wloga D."/>
            <person name="Gaertig J."/>
            <person name="Frankel J."/>
            <person name="Tsao C.-C."/>
            <person name="Gorovsky M.A."/>
            <person name="Keeling P.J."/>
            <person name="Waller R.F."/>
            <person name="Patron N.J."/>
            <person name="Cherry J.M."/>
            <person name="Stover N.A."/>
            <person name="Krieger C.J."/>
            <person name="del Toro C."/>
            <person name="Ryder H.F."/>
            <person name="Williamson S.C."/>
            <person name="Barbeau R.A."/>
            <person name="Hamilton E.P."/>
            <person name="Orias E."/>
        </authorList>
    </citation>
    <scope>NUCLEOTIDE SEQUENCE [LARGE SCALE GENOMIC DNA]</scope>
    <source>
        <strain evidence="2">SB210</strain>
    </source>
</reference>
<dbReference type="Pfam" id="PF13563">
    <property type="entry name" value="2_5_RNA_ligase2"/>
    <property type="match status" value="1"/>
</dbReference>
<keyword evidence="2" id="KW-1185">Reference proteome</keyword>
<dbReference type="Gene3D" id="3.90.1140.10">
    <property type="entry name" value="Cyclic phosphodiesterase"/>
    <property type="match status" value="1"/>
</dbReference>
<dbReference type="Proteomes" id="UP000009168">
    <property type="component" value="Unassembled WGS sequence"/>
</dbReference>
<dbReference type="OrthoDB" id="10263155at2759"/>
<dbReference type="GO" id="GO:0016874">
    <property type="term" value="F:ligase activity"/>
    <property type="evidence" value="ECO:0007669"/>
    <property type="project" value="UniProtKB-KW"/>
</dbReference>
<dbReference type="InterPro" id="IPR009097">
    <property type="entry name" value="Cyclic_Pdiesterase"/>
</dbReference>
<evidence type="ECO:0000313" key="2">
    <source>
        <dbReference type="Proteomes" id="UP000009168"/>
    </source>
</evidence>
<dbReference type="GeneID" id="7829139"/>
<name>Q23D36_TETTS</name>
<dbReference type="PANTHER" id="PTHR37474:SF1">
    <property type="entry name" value="2'-5' RNA LIGASE FAMILY PROTEIN"/>
    <property type="match status" value="1"/>
</dbReference>
<dbReference type="KEGG" id="tet:TTHERM_00050540"/>
<protein>
    <submittedName>
        <fullName evidence="1">2'-5' RNA ligase family protein</fullName>
    </submittedName>
</protein>
<sequence length="196" mass="22958">MDSTNSFSKVFHSALIIKPPQDKWNQIQEIRKIHDKAYERWMPHINMSFPFVQPEKFSDAAKLLQQEFQDFEEFEIEFKVFDNFTHGKSSVLYLKPQVNENQLQLAQQKIQKVFPFLDDLSKKGEGGFAPHLTCGQFSSNQIEKVKKQYQEKYAPIKFTCSELCLITRDGQDAPFIVKEVVTLKKKQIKQDISDDF</sequence>
<proteinExistence type="predicted"/>
<dbReference type="RefSeq" id="XP_001014850.1">
    <property type="nucleotide sequence ID" value="XM_001014850.1"/>
</dbReference>
<dbReference type="PANTHER" id="PTHR37474">
    <property type="entry name" value="RNA LIGASE/CYCLIC NUCLEOTIDE PHOSPHODIESTERASE"/>
    <property type="match status" value="1"/>
</dbReference>